<sequence>MSSRAKSKQANQVVRAQLAREDRKRRLRIVMLIAGAVIVVAGFIGWGVWSSQKSTKATTPVNATAGGVGLPVGGAGGKAKVELYVDFMCPACKAFEQAAGPTLNEMMAAGRAEVILHPVAILDDASTTNYSTRASAAAGCASDGGKLNEYATALYAQQPPEGGDGLPDDQLIQIGRDVGLSDTFAQCVTGGTYLTWVPKVTAAASERGLRGTPTAFVNDKQIESTVEALTAAVNGAVG</sequence>
<dbReference type="RefSeq" id="WP_344132338.1">
    <property type="nucleotide sequence ID" value="NZ_BAAALT010000097.1"/>
</dbReference>
<dbReference type="InterPro" id="IPR036249">
    <property type="entry name" value="Thioredoxin-like_sf"/>
</dbReference>
<evidence type="ECO:0000259" key="7">
    <source>
        <dbReference type="Pfam" id="PF13462"/>
    </source>
</evidence>
<keyword evidence="9" id="KW-1185">Reference proteome</keyword>
<evidence type="ECO:0000256" key="5">
    <source>
        <dbReference type="ARBA" id="ARBA00023284"/>
    </source>
</evidence>
<proteinExistence type="inferred from homology"/>
<dbReference type="Gene3D" id="3.40.30.10">
    <property type="entry name" value="Glutaredoxin"/>
    <property type="match status" value="1"/>
</dbReference>
<evidence type="ECO:0000313" key="9">
    <source>
        <dbReference type="Proteomes" id="UP001500218"/>
    </source>
</evidence>
<protein>
    <submittedName>
        <fullName evidence="8">Thioredoxin domain-containing protein</fullName>
    </submittedName>
</protein>
<evidence type="ECO:0000313" key="8">
    <source>
        <dbReference type="EMBL" id="GAA1809075.1"/>
    </source>
</evidence>
<evidence type="ECO:0000256" key="2">
    <source>
        <dbReference type="ARBA" id="ARBA00022729"/>
    </source>
</evidence>
<evidence type="ECO:0000256" key="3">
    <source>
        <dbReference type="ARBA" id="ARBA00023002"/>
    </source>
</evidence>
<dbReference type="InterPro" id="IPR012336">
    <property type="entry name" value="Thioredoxin-like_fold"/>
</dbReference>
<gene>
    <name evidence="8" type="ORF">GCM10009682_33560</name>
</gene>
<keyword evidence="5" id="KW-0676">Redox-active center</keyword>
<dbReference type="PANTHER" id="PTHR13887">
    <property type="entry name" value="GLUTATHIONE S-TRANSFERASE KAPPA"/>
    <property type="match status" value="1"/>
</dbReference>
<dbReference type="SUPFAM" id="SSF52833">
    <property type="entry name" value="Thioredoxin-like"/>
    <property type="match status" value="1"/>
</dbReference>
<feature type="domain" description="Thioredoxin-like fold" evidence="7">
    <location>
        <begin position="77"/>
        <end position="234"/>
    </location>
</feature>
<comment type="caution">
    <text evidence="8">The sequence shown here is derived from an EMBL/GenBank/DDBJ whole genome shotgun (WGS) entry which is preliminary data.</text>
</comment>
<dbReference type="CDD" id="cd02972">
    <property type="entry name" value="DsbA_family"/>
    <property type="match status" value="1"/>
</dbReference>
<accession>A0ABP4YAP2</accession>
<keyword evidence="6" id="KW-0472">Membrane</keyword>
<dbReference type="EMBL" id="BAAALT010000097">
    <property type="protein sequence ID" value="GAA1809075.1"/>
    <property type="molecule type" value="Genomic_DNA"/>
</dbReference>
<keyword evidence="3" id="KW-0560">Oxidoreductase</keyword>
<organism evidence="8 9">
    <name type="scientific">Luedemannella flava</name>
    <dbReference type="NCBI Taxonomy" id="349316"/>
    <lineage>
        <taxon>Bacteria</taxon>
        <taxon>Bacillati</taxon>
        <taxon>Actinomycetota</taxon>
        <taxon>Actinomycetes</taxon>
        <taxon>Micromonosporales</taxon>
        <taxon>Micromonosporaceae</taxon>
        <taxon>Luedemannella</taxon>
    </lineage>
</organism>
<keyword evidence="2" id="KW-0732">Signal</keyword>
<evidence type="ECO:0000256" key="4">
    <source>
        <dbReference type="ARBA" id="ARBA00023157"/>
    </source>
</evidence>
<keyword evidence="6" id="KW-1133">Transmembrane helix</keyword>
<comment type="similarity">
    <text evidence="1">Belongs to the thioredoxin family. DsbA subfamily.</text>
</comment>
<keyword evidence="4" id="KW-1015">Disulfide bond</keyword>
<dbReference type="Pfam" id="PF13462">
    <property type="entry name" value="Thioredoxin_4"/>
    <property type="match status" value="1"/>
</dbReference>
<keyword evidence="6" id="KW-0812">Transmembrane</keyword>
<reference evidence="9" key="1">
    <citation type="journal article" date="2019" name="Int. J. Syst. Evol. Microbiol.">
        <title>The Global Catalogue of Microorganisms (GCM) 10K type strain sequencing project: providing services to taxonomists for standard genome sequencing and annotation.</title>
        <authorList>
            <consortium name="The Broad Institute Genomics Platform"/>
            <consortium name="The Broad Institute Genome Sequencing Center for Infectious Disease"/>
            <person name="Wu L."/>
            <person name="Ma J."/>
        </authorList>
    </citation>
    <scope>NUCLEOTIDE SEQUENCE [LARGE SCALE GENOMIC DNA]</scope>
    <source>
        <strain evidence="9">JCM 13250</strain>
    </source>
</reference>
<feature type="transmembrane region" description="Helical" evidence="6">
    <location>
        <begin position="29"/>
        <end position="49"/>
    </location>
</feature>
<dbReference type="Proteomes" id="UP001500218">
    <property type="component" value="Unassembled WGS sequence"/>
</dbReference>
<evidence type="ECO:0000256" key="1">
    <source>
        <dbReference type="ARBA" id="ARBA00005791"/>
    </source>
</evidence>
<name>A0ABP4YAP2_9ACTN</name>
<evidence type="ECO:0000256" key="6">
    <source>
        <dbReference type="SAM" id="Phobius"/>
    </source>
</evidence>
<dbReference type="PANTHER" id="PTHR13887:SF14">
    <property type="entry name" value="DISULFIDE BOND FORMATION PROTEIN D"/>
    <property type="match status" value="1"/>
</dbReference>